<evidence type="ECO:0000259" key="4">
    <source>
        <dbReference type="SMART" id="SM00479"/>
    </source>
</evidence>
<feature type="domain" description="Exonuclease" evidence="4">
    <location>
        <begin position="23"/>
        <end position="159"/>
    </location>
</feature>
<dbReference type="CDD" id="cd06127">
    <property type="entry name" value="DEDDh"/>
    <property type="match status" value="1"/>
</dbReference>
<dbReference type="GO" id="GO:0006260">
    <property type="term" value="P:DNA replication"/>
    <property type="evidence" value="ECO:0007669"/>
    <property type="project" value="InterPro"/>
</dbReference>
<dbReference type="GO" id="GO:0003887">
    <property type="term" value="F:DNA-directed DNA polymerase activity"/>
    <property type="evidence" value="ECO:0007669"/>
    <property type="project" value="InterPro"/>
</dbReference>
<reference evidence="5" key="1">
    <citation type="journal article" date="2013" name="Environ. Microbiol.">
        <title>Microbiota from the distal guts of lean and obese adolescents exhibit partial functional redundancy besides clear differences in community structure.</title>
        <authorList>
            <person name="Ferrer M."/>
            <person name="Ruiz A."/>
            <person name="Lanza F."/>
            <person name="Haange S.B."/>
            <person name="Oberbach A."/>
            <person name="Till H."/>
            <person name="Bargiela R."/>
            <person name="Campoy C."/>
            <person name="Segura M.T."/>
            <person name="Richter M."/>
            <person name="von Bergen M."/>
            <person name="Seifert J."/>
            <person name="Suarez A."/>
        </authorList>
    </citation>
    <scope>NUCLEOTIDE SEQUENCE</scope>
</reference>
<protein>
    <submittedName>
        <fullName evidence="5">DNA polymerase III, epsilon subunit</fullName>
    </submittedName>
</protein>
<evidence type="ECO:0000256" key="2">
    <source>
        <dbReference type="ARBA" id="ARBA00022801"/>
    </source>
</evidence>
<dbReference type="GO" id="GO:0003677">
    <property type="term" value="F:DNA binding"/>
    <property type="evidence" value="ECO:0007669"/>
    <property type="project" value="InterPro"/>
</dbReference>
<dbReference type="InterPro" id="IPR006054">
    <property type="entry name" value="DnaQ"/>
</dbReference>
<sequence>MEQISILDDNKRIEINKRKKEVKFVAIDVETTGLSPVYNELIEISAIKYEGAKKIDNFSTLVKPKKEVSNIITNLTGITNKMLENAPQIEEVMPKLVEFIGNHIIVAHNANFDVSFLQNNSNKSFSKNKVIDTVALSRKMLPNLPNHKLNTVARYIGIQ</sequence>
<dbReference type="AlphaFoldDB" id="K1ST82"/>
<dbReference type="InterPro" id="IPR012337">
    <property type="entry name" value="RNaseH-like_sf"/>
</dbReference>
<dbReference type="Gene3D" id="3.30.420.10">
    <property type="entry name" value="Ribonuclease H-like superfamily/Ribonuclease H"/>
    <property type="match status" value="1"/>
</dbReference>
<dbReference type="InterPro" id="IPR036397">
    <property type="entry name" value="RNaseH_sf"/>
</dbReference>
<evidence type="ECO:0000256" key="3">
    <source>
        <dbReference type="ARBA" id="ARBA00022839"/>
    </source>
</evidence>
<dbReference type="SMART" id="SM00479">
    <property type="entry name" value="EXOIII"/>
    <property type="match status" value="1"/>
</dbReference>
<dbReference type="GO" id="GO:0008408">
    <property type="term" value="F:3'-5' exonuclease activity"/>
    <property type="evidence" value="ECO:0007669"/>
    <property type="project" value="TreeGrafter"/>
</dbReference>
<dbReference type="PANTHER" id="PTHR30231">
    <property type="entry name" value="DNA POLYMERASE III SUBUNIT EPSILON"/>
    <property type="match status" value="1"/>
</dbReference>
<feature type="non-terminal residue" evidence="5">
    <location>
        <position position="159"/>
    </location>
</feature>
<organism evidence="5">
    <name type="scientific">human gut metagenome</name>
    <dbReference type="NCBI Taxonomy" id="408170"/>
    <lineage>
        <taxon>unclassified sequences</taxon>
        <taxon>metagenomes</taxon>
        <taxon>organismal metagenomes</taxon>
    </lineage>
</organism>
<dbReference type="EMBL" id="AJWZ01009728">
    <property type="protein sequence ID" value="EKC50461.1"/>
    <property type="molecule type" value="Genomic_DNA"/>
</dbReference>
<keyword evidence="2" id="KW-0378">Hydrolase</keyword>
<evidence type="ECO:0000256" key="1">
    <source>
        <dbReference type="ARBA" id="ARBA00022722"/>
    </source>
</evidence>
<keyword evidence="3" id="KW-0269">Exonuclease</keyword>
<comment type="caution">
    <text evidence="5">The sequence shown here is derived from an EMBL/GenBank/DDBJ whole genome shotgun (WGS) entry which is preliminary data.</text>
</comment>
<evidence type="ECO:0000313" key="5">
    <source>
        <dbReference type="EMBL" id="EKC50461.1"/>
    </source>
</evidence>
<name>K1ST82_9ZZZZ</name>
<dbReference type="FunFam" id="3.30.420.10:FF:000045">
    <property type="entry name" value="3'-5' exonuclease DinG"/>
    <property type="match status" value="1"/>
</dbReference>
<dbReference type="InterPro" id="IPR013520">
    <property type="entry name" value="Ribonucl_H"/>
</dbReference>
<dbReference type="PANTHER" id="PTHR30231:SF4">
    <property type="entry name" value="PROTEIN NEN2"/>
    <property type="match status" value="1"/>
</dbReference>
<gene>
    <name evidence="5" type="ORF">OBE_14122</name>
</gene>
<dbReference type="NCBIfam" id="TIGR00573">
    <property type="entry name" value="dnaq"/>
    <property type="match status" value="1"/>
</dbReference>
<dbReference type="Pfam" id="PF00929">
    <property type="entry name" value="RNase_T"/>
    <property type="match status" value="1"/>
</dbReference>
<accession>K1ST82</accession>
<proteinExistence type="predicted"/>
<dbReference type="SUPFAM" id="SSF53098">
    <property type="entry name" value="Ribonuclease H-like"/>
    <property type="match status" value="1"/>
</dbReference>
<keyword evidence="1" id="KW-0540">Nuclease</keyword>